<dbReference type="AlphaFoldDB" id="H0DZU7"/>
<sequence length="331" mass="37244">MRRSKSMGWLSPDGRFVGARCGSSNRCAWCAFLYAIETAQCVYLDAERGGYPRTVMTLTTVDPATTAQQLRRGVEQVVKAIRHRCPDCEYLAFVEWTSGRARKSGGLRRVHLHLLLKGVYAEDLVARPTGRWGTVMTLEDVVRGVWSERTGAHRVEVAEIGSPWAAAKYLTHHHNKPSQAPPADLAKGFKRLRPSKGYFGGRLVELRREVRQLEQDKRVRRAARALVDPEVMADAPDLPEEVWASEWRTALDEAKRAREWDRPRLVKRIKIGSRWYVVAEYAEGVDVGIAPDGQAITEGAGWSATTAPVARYRDLRTALERMGVDHVVRTT</sequence>
<name>H0DZU7_9ACTN</name>
<accession>H0DZU7</accession>
<dbReference type="Proteomes" id="UP000005143">
    <property type="component" value="Unassembled WGS sequence"/>
</dbReference>
<comment type="caution">
    <text evidence="1">The sequence shown here is derived from an EMBL/GenBank/DDBJ whole genome shotgun (WGS) entry which is preliminary data.</text>
</comment>
<gene>
    <name evidence="1" type="ORF">PAI11_00520</name>
</gene>
<proteinExistence type="predicted"/>
<dbReference type="EMBL" id="AGUD01000003">
    <property type="protein sequence ID" value="EHN13051.1"/>
    <property type="molecule type" value="Genomic_DNA"/>
</dbReference>
<evidence type="ECO:0000313" key="1">
    <source>
        <dbReference type="EMBL" id="EHN13051.1"/>
    </source>
</evidence>
<keyword evidence="2" id="KW-1185">Reference proteome</keyword>
<reference evidence="1 2" key="1">
    <citation type="journal article" date="2013" name="Biodegradation">
        <title>Quantitative proteomic analysis of ibuprofen-degrading Patulibacter sp. strain I11.</title>
        <authorList>
            <person name="Almeida B."/>
            <person name="Kjeldal H."/>
            <person name="Lolas I."/>
            <person name="Knudsen A.D."/>
            <person name="Carvalho G."/>
            <person name="Nielsen K.L."/>
            <person name="Barreto Crespo M.T."/>
            <person name="Stensballe A."/>
            <person name="Nielsen J.L."/>
        </authorList>
    </citation>
    <scope>NUCLEOTIDE SEQUENCE [LARGE SCALE GENOMIC DNA]</scope>
    <source>
        <strain evidence="1 2">I11</strain>
    </source>
</reference>
<evidence type="ECO:0000313" key="2">
    <source>
        <dbReference type="Proteomes" id="UP000005143"/>
    </source>
</evidence>
<organism evidence="1 2">
    <name type="scientific">Patulibacter medicamentivorans</name>
    <dbReference type="NCBI Taxonomy" id="1097667"/>
    <lineage>
        <taxon>Bacteria</taxon>
        <taxon>Bacillati</taxon>
        <taxon>Actinomycetota</taxon>
        <taxon>Thermoleophilia</taxon>
        <taxon>Solirubrobacterales</taxon>
        <taxon>Patulibacteraceae</taxon>
        <taxon>Patulibacter</taxon>
    </lineage>
</organism>
<evidence type="ECO:0008006" key="3">
    <source>
        <dbReference type="Google" id="ProtNLM"/>
    </source>
</evidence>
<protein>
    <recommendedName>
        <fullName evidence="3">Replication protein</fullName>
    </recommendedName>
</protein>